<evidence type="ECO:0000256" key="5">
    <source>
        <dbReference type="ARBA" id="ARBA00022692"/>
    </source>
</evidence>
<keyword evidence="13" id="KW-0325">Glycoprotein</keyword>
<dbReference type="GO" id="GO:0015485">
    <property type="term" value="F:cholesterol binding"/>
    <property type="evidence" value="ECO:0007669"/>
    <property type="project" value="TreeGrafter"/>
</dbReference>
<feature type="signal peptide" evidence="17">
    <location>
        <begin position="1"/>
        <end position="23"/>
    </location>
</feature>
<evidence type="ECO:0000256" key="12">
    <source>
        <dbReference type="ARBA" id="ARBA00023166"/>
    </source>
</evidence>
<feature type="transmembrane region" description="Helical" evidence="16">
    <location>
        <begin position="1277"/>
        <end position="1301"/>
    </location>
</feature>
<dbReference type="OrthoDB" id="6510177at2759"/>
<feature type="transmembrane region" description="Helical" evidence="16">
    <location>
        <begin position="1174"/>
        <end position="1194"/>
    </location>
</feature>
<dbReference type="PANTHER" id="PTHR45727:SF2">
    <property type="entry name" value="NPC INTRACELLULAR CHOLESTEROL TRANSPORTER 1"/>
    <property type="match status" value="1"/>
</dbReference>
<dbReference type="STRING" id="195883.A0A482X068"/>
<feature type="transmembrane region" description="Helical" evidence="16">
    <location>
        <begin position="1206"/>
        <end position="1225"/>
    </location>
</feature>
<dbReference type="GO" id="GO:0030301">
    <property type="term" value="P:cholesterol transport"/>
    <property type="evidence" value="ECO:0007669"/>
    <property type="project" value="UniProtKB-ARBA"/>
</dbReference>
<evidence type="ECO:0000259" key="18">
    <source>
        <dbReference type="PROSITE" id="PS50156"/>
    </source>
</evidence>
<dbReference type="InterPro" id="IPR053958">
    <property type="entry name" value="HMGCR/SNAP/NPC1-like_SSD"/>
</dbReference>
<feature type="domain" description="SSD" evidence="18">
    <location>
        <begin position="662"/>
        <end position="827"/>
    </location>
</feature>
<evidence type="ECO:0000256" key="10">
    <source>
        <dbReference type="ARBA" id="ARBA00023136"/>
    </source>
</evidence>
<keyword evidence="8" id="KW-0445">Lipid transport</keyword>
<evidence type="ECO:0000313" key="19">
    <source>
        <dbReference type="EMBL" id="RZF39227.1"/>
    </source>
</evidence>
<feature type="transmembrane region" description="Helical" evidence="16">
    <location>
        <begin position="268"/>
        <end position="291"/>
    </location>
</feature>
<feature type="transmembrane region" description="Helical" evidence="16">
    <location>
        <begin position="726"/>
        <end position="748"/>
    </location>
</feature>
<evidence type="ECO:0000256" key="7">
    <source>
        <dbReference type="ARBA" id="ARBA00022989"/>
    </source>
</evidence>
<comment type="subcellular location">
    <subcellularLocation>
        <location evidence="1">Endomembrane system</location>
        <topology evidence="1">Multi-pass membrane protein</topology>
    </subcellularLocation>
</comment>
<evidence type="ECO:0000256" key="9">
    <source>
        <dbReference type="ARBA" id="ARBA00023098"/>
    </source>
</evidence>
<keyword evidence="11" id="KW-1015">Disulfide bond</keyword>
<evidence type="ECO:0000256" key="16">
    <source>
        <dbReference type="SAM" id="Phobius"/>
    </source>
</evidence>
<dbReference type="GO" id="GO:0008203">
    <property type="term" value="P:cholesterol metabolic process"/>
    <property type="evidence" value="ECO:0007669"/>
    <property type="project" value="UniProtKB-KW"/>
</dbReference>
<comment type="catalytic activity">
    <reaction evidence="15">
        <text>cholesterol(in) = cholesterol(out)</text>
        <dbReference type="Rhea" id="RHEA:39747"/>
        <dbReference type="ChEBI" id="CHEBI:16113"/>
    </reaction>
</comment>
<feature type="transmembrane region" description="Helical" evidence="16">
    <location>
        <begin position="663"/>
        <end position="684"/>
    </location>
</feature>
<keyword evidence="20" id="KW-1185">Reference proteome</keyword>
<evidence type="ECO:0000256" key="14">
    <source>
        <dbReference type="ARBA" id="ARBA00023221"/>
    </source>
</evidence>
<keyword evidence="4" id="KW-0153">Cholesterol metabolism</keyword>
<dbReference type="FunCoup" id="A0A482X068">
    <property type="interactions" value="1022"/>
</dbReference>
<dbReference type="InterPro" id="IPR032190">
    <property type="entry name" value="NPC1_N"/>
</dbReference>
<feature type="transmembrane region" description="Helical" evidence="16">
    <location>
        <begin position="696"/>
        <end position="720"/>
    </location>
</feature>
<dbReference type="InterPro" id="IPR000731">
    <property type="entry name" value="SSD"/>
</dbReference>
<feature type="transmembrane region" description="Helical" evidence="16">
    <location>
        <begin position="769"/>
        <end position="791"/>
    </location>
</feature>
<dbReference type="GO" id="GO:0005319">
    <property type="term" value="F:lipid transporter activity"/>
    <property type="evidence" value="ECO:0007669"/>
    <property type="project" value="InterPro"/>
</dbReference>
<feature type="transmembrane region" description="Helical" evidence="16">
    <location>
        <begin position="379"/>
        <end position="401"/>
    </location>
</feature>
<dbReference type="PANTHER" id="PTHR45727">
    <property type="entry name" value="NPC INTRACELLULAR CHOLESTEROL TRANSPORTER 1"/>
    <property type="match status" value="1"/>
</dbReference>
<comment type="similarity">
    <text evidence="2">Belongs to the patched family.</text>
</comment>
<evidence type="ECO:0000256" key="8">
    <source>
        <dbReference type="ARBA" id="ARBA00023055"/>
    </source>
</evidence>
<evidence type="ECO:0000256" key="4">
    <source>
        <dbReference type="ARBA" id="ARBA00022548"/>
    </source>
</evidence>
<dbReference type="SMR" id="A0A482X068"/>
<dbReference type="GO" id="GO:0042632">
    <property type="term" value="P:cholesterol homeostasis"/>
    <property type="evidence" value="ECO:0007669"/>
    <property type="project" value="TreeGrafter"/>
</dbReference>
<evidence type="ECO:0000256" key="2">
    <source>
        <dbReference type="ARBA" id="ARBA00005585"/>
    </source>
</evidence>
<dbReference type="Pfam" id="PF16414">
    <property type="entry name" value="NPC1_N"/>
    <property type="match status" value="1"/>
</dbReference>
<comment type="caution">
    <text evidence="19">The sequence shown here is derived from an EMBL/GenBank/DDBJ whole genome shotgun (WGS) entry which is preliminary data.</text>
</comment>
<keyword evidence="10 16" id="KW-0472">Membrane</keyword>
<dbReference type="Gene3D" id="1.20.1640.10">
    <property type="entry name" value="Multidrug efflux transporter AcrB transmembrane domain"/>
    <property type="match status" value="2"/>
</dbReference>
<evidence type="ECO:0000256" key="15">
    <source>
        <dbReference type="ARBA" id="ARBA00034049"/>
    </source>
</evidence>
<keyword evidence="12" id="KW-1207">Sterol metabolism</keyword>
<feature type="transmembrane region" description="Helical" evidence="16">
    <location>
        <begin position="1245"/>
        <end position="1265"/>
    </location>
</feature>
<evidence type="ECO:0000256" key="17">
    <source>
        <dbReference type="SAM" id="SignalP"/>
    </source>
</evidence>
<keyword evidence="3" id="KW-0813">Transport</keyword>
<keyword evidence="14" id="KW-0753">Steroid metabolism</keyword>
<feature type="transmembrane region" description="Helical" evidence="16">
    <location>
        <begin position="1119"/>
        <end position="1137"/>
    </location>
</feature>
<dbReference type="FunFam" id="1.20.1640.10:FF:000008">
    <property type="entry name" value="NPC intracellular cholesterol transporter 1"/>
    <property type="match status" value="1"/>
</dbReference>
<dbReference type="GO" id="GO:0005886">
    <property type="term" value="C:plasma membrane"/>
    <property type="evidence" value="ECO:0007669"/>
    <property type="project" value="TreeGrafter"/>
</dbReference>
<dbReference type="InterPro" id="IPR053956">
    <property type="entry name" value="NPC1_MLD"/>
</dbReference>
<evidence type="ECO:0000256" key="1">
    <source>
        <dbReference type="ARBA" id="ARBA00004127"/>
    </source>
</evidence>
<dbReference type="GO" id="GO:0030299">
    <property type="term" value="P:intestinal cholesterol absorption"/>
    <property type="evidence" value="ECO:0007669"/>
    <property type="project" value="TreeGrafter"/>
</dbReference>
<dbReference type="FunFam" id="1.20.1640.10:FF:000010">
    <property type="entry name" value="NPC intracellular cholesterol transporter 1"/>
    <property type="match status" value="1"/>
</dbReference>
<keyword evidence="9" id="KW-0443">Lipid metabolism</keyword>
<evidence type="ECO:0000256" key="6">
    <source>
        <dbReference type="ARBA" id="ARBA00022729"/>
    </source>
</evidence>
<dbReference type="Proteomes" id="UP000291343">
    <property type="component" value="Unassembled WGS sequence"/>
</dbReference>
<dbReference type="InParanoid" id="A0A482X068"/>
<keyword evidence="7 16" id="KW-1133">Transmembrane helix</keyword>
<keyword evidence="6 17" id="KW-0732">Signal</keyword>
<organism evidence="19 20">
    <name type="scientific">Laodelphax striatellus</name>
    <name type="common">Small brown planthopper</name>
    <name type="synonym">Delphax striatella</name>
    <dbReference type="NCBI Taxonomy" id="195883"/>
    <lineage>
        <taxon>Eukaryota</taxon>
        <taxon>Metazoa</taxon>
        <taxon>Ecdysozoa</taxon>
        <taxon>Arthropoda</taxon>
        <taxon>Hexapoda</taxon>
        <taxon>Insecta</taxon>
        <taxon>Pterygota</taxon>
        <taxon>Neoptera</taxon>
        <taxon>Paraneoptera</taxon>
        <taxon>Hemiptera</taxon>
        <taxon>Auchenorrhyncha</taxon>
        <taxon>Fulgoroidea</taxon>
        <taxon>Delphacidae</taxon>
        <taxon>Criomorphinae</taxon>
        <taxon>Laodelphax</taxon>
    </lineage>
</organism>
<feature type="chain" id="PRO_5019795460" description="SSD domain-containing protein" evidence="17">
    <location>
        <begin position="24"/>
        <end position="1351"/>
    </location>
</feature>
<dbReference type="NCBIfam" id="TIGR00917">
    <property type="entry name" value="2A060601"/>
    <property type="match status" value="1"/>
</dbReference>
<feature type="transmembrane region" description="Helical" evidence="16">
    <location>
        <begin position="877"/>
        <end position="897"/>
    </location>
</feature>
<protein>
    <recommendedName>
        <fullName evidence="18">SSD domain-containing protein</fullName>
    </recommendedName>
</protein>
<evidence type="ECO:0000256" key="13">
    <source>
        <dbReference type="ARBA" id="ARBA00023180"/>
    </source>
</evidence>
<gene>
    <name evidence="19" type="ORF">LSTR_LSTR010321</name>
</gene>
<evidence type="ECO:0000256" key="3">
    <source>
        <dbReference type="ARBA" id="ARBA00022448"/>
    </source>
</evidence>
<name>A0A482X068_LAOST</name>
<dbReference type="SUPFAM" id="SSF82866">
    <property type="entry name" value="Multidrug efflux transporter AcrB transmembrane domain"/>
    <property type="match status" value="2"/>
</dbReference>
<accession>A0A482X068</accession>
<feature type="transmembrane region" description="Helical" evidence="16">
    <location>
        <begin position="1149"/>
        <end position="1168"/>
    </location>
</feature>
<dbReference type="EMBL" id="QKKF02020306">
    <property type="protein sequence ID" value="RZF39227.1"/>
    <property type="molecule type" value="Genomic_DNA"/>
</dbReference>
<dbReference type="GO" id="GO:0012505">
    <property type="term" value="C:endomembrane system"/>
    <property type="evidence" value="ECO:0007669"/>
    <property type="project" value="UniProtKB-SubCell"/>
</dbReference>
<sequence>MCSHLSAFIFASAVSLLVQNVASAEYGCVWYGQCDTKPNGHKLNCPYNGPAIEVTDPDTLVMLKRWCPRLVEDEAAGTSVRTCCDANQIGLLNSNLMMASSFIKRCPACERNLIEHICEFTCAPDQSRFMKVSGKNISASGNETITAIDVHISEDYMIKTYESCQNVYVPAANSLALDFMCGLSAARCSHTRLFNFLGDQSINPYAPFRINYIITKEDSVNGTFPLYPKVYPCNAALNSTLPACSCVDCEASCPALAPQLRAPHSRTVHFNAVVVCLFVLGTCAFLFAVFYGPKLCSRVVSSSEGLKWKKAVAVNGNQRQLGVGNRDDETSPLQIDKSSAAMNSLSKEAINHNEPKEPSFIEKLGATLDSRMEKFFEELGFVCACHPWLTLFVGGCVVAALCSGIRQLQITTDPVQLWASPSSRSRLEKTYFDEHFEPFYRTEQVIINAVGLNKVKHNTSLNGAIFGPAFNREFLLEVLNLQEKIEKIGEDEGFGLRKICFAPLSAGRGQEVTDVRQCLVQSVWGYFQNSRTEFMNIGKDIYGYPSNYLDHLTQCFHNKYKSNCLAPYGGPVDPAIALGGFLKDNESISAKPAYEQATSIILTFVVNNYYNASKLEPALKWEERFILFMKNWTKYEKPDFMDVAFTSERSIEDELDRESKSDILTILISYLIMFAYIALSLGQIRSCQSLLVDSKITLGLSGVIVVLASVASSIGFFGYLQVPSTLIIMEVIPFLVLAVGVDNVFILVQSHQRQPRLENESHERHIARVLGQIGPSILLTSASECCCFFIGSLSDMPAVRAFALYAGVALLLDFVFQITCFVSILTLDTLRQAENKLDVFCCLQASSKIKPERSDGVLYNLFKSVYVPTLMNKQVRACVVVVFFGWLCVSVLAVPHIEIGLDQELALSQESFINKYFKFLNKFLSIGPPVYFVITEGLNLSDYRVQNLICGGQYCNSDSLTAQLYMASKSSQQTFIGRPPSSWLDDYIDWASIDSCCMEYDSNGTFCPSLGSSDYNCSPCKMSYLSGDMQRPDDRTFSSYISYFLQDNPSADCTKGGHAAYSQAVNYMKENNSTKVGANYFMSFHTILKSSADYYGSMRKAREISKELTDMINTNIKSFGYNTTIEVFPYSVFYVFYEQYLTMWEDTIRSIGISLLSVFLVTLLLMGIDLWSSAIVLITITMIVVDIGGLMYFWNISLNAVSLVNLVMAVGISVEFCSHIIHSFAMSVKENRIKRVSEALVKIGSSVFSGITLTKFGGIIVLCFAKSQIFQVFYFRMYLGIVLFGAAHGLIFLPVLLSFIGPPMNKEKFAMHKRRTLKQELDERKESREDKSLNVSLQGVPDCRQSKNSRL</sequence>
<dbReference type="PROSITE" id="PS50156">
    <property type="entry name" value="SSD"/>
    <property type="match status" value="1"/>
</dbReference>
<evidence type="ECO:0000313" key="20">
    <source>
        <dbReference type="Proteomes" id="UP000291343"/>
    </source>
</evidence>
<reference evidence="19 20" key="1">
    <citation type="journal article" date="2017" name="Gigascience">
        <title>Genome sequence of the small brown planthopper, Laodelphax striatellus.</title>
        <authorList>
            <person name="Zhu J."/>
            <person name="Jiang F."/>
            <person name="Wang X."/>
            <person name="Yang P."/>
            <person name="Bao Y."/>
            <person name="Zhao W."/>
            <person name="Wang W."/>
            <person name="Lu H."/>
            <person name="Wang Q."/>
            <person name="Cui N."/>
            <person name="Li J."/>
            <person name="Chen X."/>
            <person name="Luo L."/>
            <person name="Yu J."/>
            <person name="Kang L."/>
            <person name="Cui F."/>
        </authorList>
    </citation>
    <scope>NUCLEOTIDE SEQUENCE [LARGE SCALE GENOMIC DNA]</scope>
    <source>
        <strain evidence="19">Lst14</strain>
    </source>
</reference>
<proteinExistence type="inferred from homology"/>
<dbReference type="InterPro" id="IPR004765">
    <property type="entry name" value="NPC1-like"/>
</dbReference>
<dbReference type="Pfam" id="PF12349">
    <property type="entry name" value="Sterol-sensing"/>
    <property type="match status" value="1"/>
</dbReference>
<feature type="transmembrane region" description="Helical" evidence="16">
    <location>
        <begin position="803"/>
        <end position="827"/>
    </location>
</feature>
<dbReference type="Pfam" id="PF22314">
    <property type="entry name" value="NPC1_MLD"/>
    <property type="match status" value="1"/>
</dbReference>
<evidence type="ECO:0000256" key="11">
    <source>
        <dbReference type="ARBA" id="ARBA00023157"/>
    </source>
</evidence>
<keyword evidence="5 16" id="KW-0812">Transmembrane</keyword>